<dbReference type="InterPro" id="IPR042094">
    <property type="entry name" value="T2SS_GspF_sf"/>
</dbReference>
<keyword evidence="8 10" id="KW-0472">Membrane</keyword>
<evidence type="ECO:0000313" key="12">
    <source>
        <dbReference type="EMBL" id="ACZ21703.1"/>
    </source>
</evidence>
<comment type="subcellular location">
    <subcellularLocation>
        <location evidence="1">Cell inner membrane</location>
        <topology evidence="1">Multi-pass membrane protein</topology>
    </subcellularLocation>
    <subcellularLocation>
        <location evidence="9">Cell membrane</location>
        <topology evidence="9">Multi-pass membrane protein</topology>
    </subcellularLocation>
</comment>
<keyword evidence="4" id="KW-1003">Cell membrane</keyword>
<dbReference type="PRINTS" id="PR00812">
    <property type="entry name" value="BCTERIALGSPF"/>
</dbReference>
<dbReference type="PANTHER" id="PTHR30012:SF0">
    <property type="entry name" value="TYPE II SECRETION SYSTEM PROTEIN F-RELATED"/>
    <property type="match status" value="1"/>
</dbReference>
<keyword evidence="3 9" id="KW-0813">Transport</keyword>
<dbReference type="Gene3D" id="1.20.81.30">
    <property type="entry name" value="Type II secretion system (T2SS), domain F"/>
    <property type="match status" value="2"/>
</dbReference>
<comment type="similarity">
    <text evidence="2 9">Belongs to the GSP F family.</text>
</comment>
<dbReference type="InterPro" id="IPR003004">
    <property type="entry name" value="GspF/PilC"/>
</dbReference>
<evidence type="ECO:0000256" key="4">
    <source>
        <dbReference type="ARBA" id="ARBA00022475"/>
    </source>
</evidence>
<evidence type="ECO:0000256" key="1">
    <source>
        <dbReference type="ARBA" id="ARBA00004429"/>
    </source>
</evidence>
<gene>
    <name evidence="12" type="ordered locus">Sked_17760</name>
</gene>
<dbReference type="AlphaFoldDB" id="D1BGY3"/>
<dbReference type="GO" id="GO:0005886">
    <property type="term" value="C:plasma membrane"/>
    <property type="evidence" value="ECO:0007669"/>
    <property type="project" value="UniProtKB-SubCell"/>
</dbReference>
<dbReference type="EMBL" id="CP001819">
    <property type="protein sequence ID" value="ACZ21703.1"/>
    <property type="molecule type" value="Genomic_DNA"/>
</dbReference>
<dbReference type="OrthoDB" id="9805682at2"/>
<reference evidence="12 13" key="1">
    <citation type="journal article" date="2009" name="Stand. Genomic Sci.">
        <title>Complete genome sequence of Sanguibacter keddieii type strain (ST-74).</title>
        <authorList>
            <person name="Ivanova N."/>
            <person name="Sikorski J."/>
            <person name="Sims D."/>
            <person name="Brettin T."/>
            <person name="Detter J.C."/>
            <person name="Han C."/>
            <person name="Lapidus A."/>
            <person name="Copeland A."/>
            <person name="Glavina Del Rio T."/>
            <person name="Nolan M."/>
            <person name="Chen F."/>
            <person name="Lucas S."/>
            <person name="Tice H."/>
            <person name="Cheng J.F."/>
            <person name="Bruce D."/>
            <person name="Goodwin L."/>
            <person name="Pitluck S."/>
            <person name="Pati A."/>
            <person name="Mavromatis K."/>
            <person name="Chen A."/>
            <person name="Palaniappan K."/>
            <person name="D'haeseleer P."/>
            <person name="Chain P."/>
            <person name="Bristow J."/>
            <person name="Eisen J.A."/>
            <person name="Markowitz V."/>
            <person name="Hugenholtz P."/>
            <person name="Goker M."/>
            <person name="Pukall R."/>
            <person name="Klenk H.P."/>
            <person name="Kyrpides N.C."/>
        </authorList>
    </citation>
    <scope>NUCLEOTIDE SEQUENCE [LARGE SCALE GENOMIC DNA]</scope>
    <source>
        <strain evidence="13">ATCC 51767 / DSM 10542 / NCFB 3025 / ST-74</strain>
    </source>
</reference>
<feature type="domain" description="Type II secretion system protein GspF" evidence="11">
    <location>
        <begin position="285"/>
        <end position="407"/>
    </location>
</feature>
<protein>
    <submittedName>
        <fullName evidence="12">Type II secretory pathway, component PulF</fullName>
    </submittedName>
</protein>
<feature type="transmembrane region" description="Helical" evidence="10">
    <location>
        <begin position="388"/>
        <end position="408"/>
    </location>
</feature>
<dbReference type="Pfam" id="PF00482">
    <property type="entry name" value="T2SSF"/>
    <property type="match status" value="2"/>
</dbReference>
<evidence type="ECO:0000313" key="13">
    <source>
        <dbReference type="Proteomes" id="UP000000322"/>
    </source>
</evidence>
<dbReference type="InterPro" id="IPR018076">
    <property type="entry name" value="T2SS_GspF_dom"/>
</dbReference>
<organism evidence="12 13">
    <name type="scientific">Sanguibacter keddieii (strain ATCC 51767 / DSM 10542 / NCFB 3025 / ST-74)</name>
    <dbReference type="NCBI Taxonomy" id="446469"/>
    <lineage>
        <taxon>Bacteria</taxon>
        <taxon>Bacillati</taxon>
        <taxon>Actinomycetota</taxon>
        <taxon>Actinomycetes</taxon>
        <taxon>Micrococcales</taxon>
        <taxon>Sanguibacteraceae</taxon>
        <taxon>Sanguibacter</taxon>
    </lineage>
</organism>
<evidence type="ECO:0000256" key="3">
    <source>
        <dbReference type="ARBA" id="ARBA00022448"/>
    </source>
</evidence>
<evidence type="ECO:0000256" key="10">
    <source>
        <dbReference type="SAM" id="Phobius"/>
    </source>
</evidence>
<dbReference type="GO" id="GO:0009306">
    <property type="term" value="P:protein secretion"/>
    <property type="evidence" value="ECO:0007669"/>
    <property type="project" value="InterPro"/>
</dbReference>
<feature type="transmembrane region" description="Helical" evidence="10">
    <location>
        <begin position="183"/>
        <end position="204"/>
    </location>
</feature>
<keyword evidence="5" id="KW-0997">Cell inner membrane</keyword>
<accession>D1BGY3</accession>
<evidence type="ECO:0000259" key="11">
    <source>
        <dbReference type="Pfam" id="PF00482"/>
    </source>
</evidence>
<dbReference type="STRING" id="446469.Sked_17760"/>
<dbReference type="HOGENOM" id="CLU_035032_2_1_11"/>
<name>D1BGY3_SANKS</name>
<proteinExistence type="inferred from homology"/>
<feature type="transmembrane region" description="Helical" evidence="10">
    <location>
        <begin position="224"/>
        <end position="250"/>
    </location>
</feature>
<dbReference type="PROSITE" id="PS00874">
    <property type="entry name" value="T2SP_F"/>
    <property type="match status" value="1"/>
</dbReference>
<evidence type="ECO:0000256" key="8">
    <source>
        <dbReference type="ARBA" id="ARBA00023136"/>
    </source>
</evidence>
<dbReference type="FunFam" id="1.20.81.30:FF:000001">
    <property type="entry name" value="Type II secretion system protein F"/>
    <property type="match status" value="2"/>
</dbReference>
<dbReference type="Proteomes" id="UP000000322">
    <property type="component" value="Chromosome"/>
</dbReference>
<evidence type="ECO:0000256" key="6">
    <source>
        <dbReference type="ARBA" id="ARBA00022692"/>
    </source>
</evidence>
<evidence type="ECO:0000256" key="2">
    <source>
        <dbReference type="ARBA" id="ARBA00005745"/>
    </source>
</evidence>
<dbReference type="eggNOG" id="COG1459">
    <property type="taxonomic scope" value="Bacteria"/>
</dbReference>
<dbReference type="InterPro" id="IPR001992">
    <property type="entry name" value="T2SS_GspF/T4SS_PilC_CS"/>
</dbReference>
<dbReference type="PANTHER" id="PTHR30012">
    <property type="entry name" value="GENERAL SECRETION PATHWAY PROTEIN"/>
    <property type="match status" value="1"/>
</dbReference>
<keyword evidence="13" id="KW-1185">Reference proteome</keyword>
<feature type="domain" description="Type II secretion system protein GspF" evidence="11">
    <location>
        <begin position="83"/>
        <end position="205"/>
    </location>
</feature>
<keyword evidence="7 10" id="KW-1133">Transmembrane helix</keyword>
<evidence type="ECO:0000256" key="9">
    <source>
        <dbReference type="RuleBase" id="RU003923"/>
    </source>
</evidence>
<evidence type="ECO:0000256" key="5">
    <source>
        <dbReference type="ARBA" id="ARBA00022519"/>
    </source>
</evidence>
<sequence>MASTDVKTASGKRTFEYTVRDSKGKIVKGRIEALDQGAVASRLKTMNLVPLSVTEIKTTGLQQEINIPGISDRIGLSDLAIMARQMATMVSAGLSLIRTLGILADQTENKPLAKVLGIVRSDVETGLSLSNALVKHPEAFPPIMVNIVRAGETGGFLEKSLLSAADNFEAEVKLRAKVKSAMTYPVVVLFIAIAAVIGMLLFIVPIFKDMFEGLGGELPAPTQFLVLLSSWMKWLLPLVLVVSAVVGIWWQRHKNDEEVRSKSDPFKLKLPVFGKLFQKIAIARFTRNFSTMLGAGVPILQALDIVGSTSGNWAIENALRDVEKSVRTGESLSGPLAHHDVFPPMVTQMIAVGEDAGSMELMLAKISEFYDQEVESTTEQLTSLLEPLMIVFLGAIIGGMIIALYMPIFKIFDLMG</sequence>
<evidence type="ECO:0000256" key="7">
    <source>
        <dbReference type="ARBA" id="ARBA00022989"/>
    </source>
</evidence>
<keyword evidence="6 9" id="KW-0812">Transmembrane</keyword>
<dbReference type="KEGG" id="ske:Sked_17760"/>
<dbReference type="RefSeq" id="WP_012866772.1">
    <property type="nucleotide sequence ID" value="NC_013521.1"/>
</dbReference>